<dbReference type="InterPro" id="IPR028082">
    <property type="entry name" value="Peripla_BP_I"/>
</dbReference>
<dbReference type="Pfam" id="PF13407">
    <property type="entry name" value="Peripla_BP_4"/>
    <property type="match status" value="1"/>
</dbReference>
<dbReference type="RefSeq" id="WP_283174667.1">
    <property type="nucleotide sequence ID" value="NZ_JAPNOA010000055.1"/>
</dbReference>
<dbReference type="GO" id="GO:0030313">
    <property type="term" value="C:cell envelope"/>
    <property type="evidence" value="ECO:0007669"/>
    <property type="project" value="UniProtKB-SubCell"/>
</dbReference>
<accession>A0A9X3ISJ3</accession>
<feature type="signal peptide" evidence="4">
    <location>
        <begin position="1"/>
        <end position="26"/>
    </location>
</feature>
<organism evidence="6 7">
    <name type="scientific">Parathalassolituus penaei</name>
    <dbReference type="NCBI Taxonomy" id="2997323"/>
    <lineage>
        <taxon>Bacteria</taxon>
        <taxon>Pseudomonadati</taxon>
        <taxon>Pseudomonadota</taxon>
        <taxon>Gammaproteobacteria</taxon>
        <taxon>Oceanospirillales</taxon>
        <taxon>Oceanospirillaceae</taxon>
        <taxon>Parathalassolituus</taxon>
    </lineage>
</organism>
<dbReference type="SUPFAM" id="SSF53822">
    <property type="entry name" value="Periplasmic binding protein-like I"/>
    <property type="match status" value="1"/>
</dbReference>
<evidence type="ECO:0000256" key="1">
    <source>
        <dbReference type="ARBA" id="ARBA00004196"/>
    </source>
</evidence>
<dbReference type="PANTHER" id="PTHR46847">
    <property type="entry name" value="D-ALLOSE-BINDING PERIPLASMIC PROTEIN-RELATED"/>
    <property type="match status" value="1"/>
</dbReference>
<dbReference type="PANTHER" id="PTHR46847:SF1">
    <property type="entry name" value="D-ALLOSE-BINDING PERIPLASMIC PROTEIN-RELATED"/>
    <property type="match status" value="1"/>
</dbReference>
<gene>
    <name evidence="6" type="ORF">OUO13_14810</name>
</gene>
<feature type="chain" id="PRO_5040851576" evidence="4">
    <location>
        <begin position="27"/>
        <end position="317"/>
    </location>
</feature>
<feature type="domain" description="Periplasmic binding protein" evidence="5">
    <location>
        <begin position="31"/>
        <end position="291"/>
    </location>
</feature>
<dbReference type="GO" id="GO:0055085">
    <property type="term" value="P:transmembrane transport"/>
    <property type="evidence" value="ECO:0007669"/>
    <property type="project" value="UniProtKB-ARBA"/>
</dbReference>
<sequence>MKNTSLVLAMTAVSAALFGSSVPVQAATPRIGVVMATFDDNFLTVLRTGMERYAKEQGVTLQIEDSKNEVGTQVNQIQNFIASGVDAIIVSAVDTDATVAMSNDAQAAGIPLVYVNRQPVNVEFLPDNQAFIASNEVDSGTLQTREVCRQLGGKGDVLVLMGALTDQAGIQRTRDIHDVIEKDPACKGMKIVAEQSGNWQRSQGNDLMTNWLSAGIHFDAVIANNDEMAIGAIQAMKAVGYDMNKVVVAGIDATQDALAAMKAGELDVTVFQDAAGQGRGAVDAALRLARKDAVDQKVWVPFELVTHSNYSQYTSRN</sequence>
<dbReference type="Gene3D" id="3.40.50.2300">
    <property type="match status" value="2"/>
</dbReference>
<dbReference type="InterPro" id="IPR025997">
    <property type="entry name" value="SBP_2_dom"/>
</dbReference>
<evidence type="ECO:0000313" key="7">
    <source>
        <dbReference type="Proteomes" id="UP001150830"/>
    </source>
</evidence>
<proteinExistence type="inferred from homology"/>
<dbReference type="AlphaFoldDB" id="A0A9X3ISJ3"/>
<name>A0A9X3ISJ3_9GAMM</name>
<comment type="subcellular location">
    <subcellularLocation>
        <location evidence="1">Cell envelope</location>
    </subcellularLocation>
</comment>
<dbReference type="GO" id="GO:0030246">
    <property type="term" value="F:carbohydrate binding"/>
    <property type="evidence" value="ECO:0007669"/>
    <property type="project" value="UniProtKB-ARBA"/>
</dbReference>
<keyword evidence="3 4" id="KW-0732">Signal</keyword>
<evidence type="ECO:0000256" key="3">
    <source>
        <dbReference type="ARBA" id="ARBA00022729"/>
    </source>
</evidence>
<comment type="caution">
    <text evidence="6">The sequence shown here is derived from an EMBL/GenBank/DDBJ whole genome shotgun (WGS) entry which is preliminary data.</text>
</comment>
<evidence type="ECO:0000256" key="2">
    <source>
        <dbReference type="ARBA" id="ARBA00007639"/>
    </source>
</evidence>
<evidence type="ECO:0000313" key="6">
    <source>
        <dbReference type="EMBL" id="MCY0966457.1"/>
    </source>
</evidence>
<dbReference type="Proteomes" id="UP001150830">
    <property type="component" value="Unassembled WGS sequence"/>
</dbReference>
<protein>
    <submittedName>
        <fullName evidence="6">Sugar ABC transporter substrate-binding protein</fullName>
    </submittedName>
</protein>
<evidence type="ECO:0000259" key="5">
    <source>
        <dbReference type="Pfam" id="PF13407"/>
    </source>
</evidence>
<dbReference type="CDD" id="cd06301">
    <property type="entry name" value="PBP1_rhizopine_binding-like"/>
    <property type="match status" value="1"/>
</dbReference>
<comment type="similarity">
    <text evidence="2">Belongs to the bacterial solute-binding protein 2 family.</text>
</comment>
<reference evidence="6" key="1">
    <citation type="submission" date="2022-11" db="EMBL/GenBank/DDBJ databases">
        <title>Parathalassolutuus dongxingensis gen. nov., sp. nov., a novel member of family Oceanospirillaceae isolated from a coastal shrimp pond in Guangxi, China.</title>
        <authorList>
            <person name="Chen H."/>
        </authorList>
    </citation>
    <scope>NUCLEOTIDE SEQUENCE</scope>
    <source>
        <strain evidence="6">G-43</strain>
    </source>
</reference>
<keyword evidence="7" id="KW-1185">Reference proteome</keyword>
<evidence type="ECO:0000256" key="4">
    <source>
        <dbReference type="SAM" id="SignalP"/>
    </source>
</evidence>
<dbReference type="EMBL" id="JAPNOA010000055">
    <property type="protein sequence ID" value="MCY0966457.1"/>
    <property type="molecule type" value="Genomic_DNA"/>
</dbReference>